<proteinExistence type="predicted"/>
<feature type="region of interest" description="Disordered" evidence="1">
    <location>
        <begin position="39"/>
        <end position="75"/>
    </location>
</feature>
<evidence type="ECO:0000256" key="1">
    <source>
        <dbReference type="SAM" id="MobiDB-lite"/>
    </source>
</evidence>
<accession>A0A1R4FBP8</accession>
<gene>
    <name evidence="2" type="ORF">FM101_03205</name>
</gene>
<evidence type="ECO:0000313" key="3">
    <source>
        <dbReference type="Proteomes" id="UP000195913"/>
    </source>
</evidence>
<feature type="compositionally biased region" description="Low complexity" evidence="1">
    <location>
        <begin position="44"/>
        <end position="72"/>
    </location>
</feature>
<reference evidence="2 3" key="1">
    <citation type="submission" date="2017-02" db="EMBL/GenBank/DDBJ databases">
        <authorList>
            <person name="Peterson S.W."/>
        </authorList>
    </citation>
    <scope>NUCLEOTIDE SEQUENCE [LARGE SCALE GENOMIC DNA]</scope>
    <source>
        <strain evidence="2 3">B Ar 00.02</strain>
    </source>
</reference>
<name>A0A1R4FBP8_9MICC</name>
<dbReference type="AlphaFoldDB" id="A0A1R4FBP8"/>
<sequence length="225" mass="22941">MMGMLEHLGRPAARLTGLVGIAAVAALLGGCSAGNIIDPDTPDDATATETRTAAGTAPTSPAAPEASIPAHESPVRITSERGLPLYAPGDELTLQGSDAEPQITLTVTSLSVHETCPIDGGKPDHDAFAVLEIDASFKASHGDAAQRPLSLSPNQWSFYSTADARFDGDLGTTPAASCQNAGTALPVELKPGASVHGTLVLDIPAAKGSLTLADVDTDIAEWQLP</sequence>
<organism evidence="2 3">
    <name type="scientific">Arthrobacter rhombi</name>
    <dbReference type="NCBI Taxonomy" id="71253"/>
    <lineage>
        <taxon>Bacteria</taxon>
        <taxon>Bacillati</taxon>
        <taxon>Actinomycetota</taxon>
        <taxon>Actinomycetes</taxon>
        <taxon>Micrococcales</taxon>
        <taxon>Micrococcaceae</taxon>
        <taxon>Arthrobacter</taxon>
    </lineage>
</organism>
<dbReference type="EMBL" id="FUHW01000014">
    <property type="protein sequence ID" value="SJM53251.1"/>
    <property type="molecule type" value="Genomic_DNA"/>
</dbReference>
<protein>
    <submittedName>
        <fullName evidence="2">Uncharacterized protein</fullName>
    </submittedName>
</protein>
<evidence type="ECO:0000313" key="2">
    <source>
        <dbReference type="EMBL" id="SJM53251.1"/>
    </source>
</evidence>
<keyword evidence="3" id="KW-1185">Reference proteome</keyword>
<dbReference type="Proteomes" id="UP000195913">
    <property type="component" value="Unassembled WGS sequence"/>
</dbReference>